<keyword evidence="7" id="KW-1185">Reference proteome</keyword>
<dbReference type="SUPFAM" id="SSF52266">
    <property type="entry name" value="SGNH hydrolase"/>
    <property type="match status" value="1"/>
</dbReference>
<organism evidence="6 7">
    <name type="scientific">Pseudomonas segetis</name>
    <dbReference type="NCBI Taxonomy" id="298908"/>
    <lineage>
        <taxon>Bacteria</taxon>
        <taxon>Pseudomonadati</taxon>
        <taxon>Pseudomonadota</taxon>
        <taxon>Gammaproteobacteria</taxon>
        <taxon>Pseudomonadales</taxon>
        <taxon>Pseudomonadaceae</taxon>
        <taxon>Pseudomonas</taxon>
    </lineage>
</organism>
<feature type="domain" description="Autotransporter" evidence="5">
    <location>
        <begin position="351"/>
        <end position="633"/>
    </location>
</feature>
<dbReference type="Pfam" id="PF00657">
    <property type="entry name" value="Lipase_GDSL"/>
    <property type="match status" value="1"/>
</dbReference>
<dbReference type="InterPro" id="IPR008265">
    <property type="entry name" value="Lipase_GDSL_AS"/>
</dbReference>
<protein>
    <submittedName>
        <fullName evidence="6">Outer membrane lipase/esterase</fullName>
    </submittedName>
</protein>
<feature type="signal peptide" evidence="4">
    <location>
        <begin position="1"/>
        <end position="23"/>
    </location>
</feature>
<evidence type="ECO:0000313" key="6">
    <source>
        <dbReference type="EMBL" id="SNS35020.1"/>
    </source>
</evidence>
<reference evidence="7" key="1">
    <citation type="submission" date="2017-06" db="EMBL/GenBank/DDBJ databases">
        <authorList>
            <person name="Varghese N."/>
            <person name="Submissions S."/>
        </authorList>
    </citation>
    <scope>NUCLEOTIDE SEQUENCE [LARGE SCALE GENOMIC DNA]</scope>
    <source>
        <strain evidence="7">CIP 108523</strain>
    </source>
</reference>
<evidence type="ECO:0000256" key="2">
    <source>
        <dbReference type="ARBA" id="ARBA00022729"/>
    </source>
</evidence>
<dbReference type="InterPro" id="IPR048099">
    <property type="entry name" value="Esterase_EstP/EstA"/>
</dbReference>
<feature type="chain" id="PRO_5011991898" evidence="4">
    <location>
        <begin position="24"/>
        <end position="633"/>
    </location>
</feature>
<dbReference type="InterPro" id="IPR050592">
    <property type="entry name" value="GDSL_lipolytic_enzyme"/>
</dbReference>
<dbReference type="NCBIfam" id="TIGR01414">
    <property type="entry name" value="autotrans_barl"/>
    <property type="match status" value="1"/>
</dbReference>
<dbReference type="PROSITE" id="PS01098">
    <property type="entry name" value="LIPASE_GDSL_SER"/>
    <property type="match status" value="1"/>
</dbReference>
<dbReference type="PROSITE" id="PS51208">
    <property type="entry name" value="AUTOTRANSPORTER"/>
    <property type="match status" value="1"/>
</dbReference>
<dbReference type="PANTHER" id="PTHR45642:SF139">
    <property type="entry name" value="SGNH HYDROLASE-TYPE ESTERASE DOMAIN-CONTAINING PROTEIN"/>
    <property type="match status" value="1"/>
</dbReference>
<evidence type="ECO:0000256" key="3">
    <source>
        <dbReference type="PIRSR" id="PIRSR037375-1"/>
    </source>
</evidence>
<dbReference type="Gene3D" id="3.40.50.1110">
    <property type="entry name" value="SGNH hydrolase"/>
    <property type="match status" value="1"/>
</dbReference>
<dbReference type="CDD" id="cd01847">
    <property type="entry name" value="Triacylglycerol_lipase_like"/>
    <property type="match status" value="1"/>
</dbReference>
<gene>
    <name evidence="6" type="ORF">SAMN05216255_2402</name>
</gene>
<dbReference type="Proteomes" id="UP000242915">
    <property type="component" value="Unassembled WGS sequence"/>
</dbReference>
<accession>A0A239DR87</accession>
<feature type="active site" evidence="3">
    <location>
        <position position="301"/>
    </location>
</feature>
<evidence type="ECO:0000313" key="7">
    <source>
        <dbReference type="Proteomes" id="UP000242915"/>
    </source>
</evidence>
<dbReference type="GO" id="GO:0006629">
    <property type="term" value="P:lipid metabolic process"/>
    <property type="evidence" value="ECO:0007669"/>
    <property type="project" value="InterPro"/>
</dbReference>
<dbReference type="RefSeq" id="WP_281254631.1">
    <property type="nucleotide sequence ID" value="NZ_FZOG01000002.1"/>
</dbReference>
<dbReference type="SUPFAM" id="SSF103515">
    <property type="entry name" value="Autotransporter"/>
    <property type="match status" value="1"/>
</dbReference>
<dbReference type="NCBIfam" id="NF041609">
    <property type="entry name" value="esterase_EstP"/>
    <property type="match status" value="1"/>
</dbReference>
<dbReference type="AlphaFoldDB" id="A0A239DR87"/>
<evidence type="ECO:0000256" key="4">
    <source>
        <dbReference type="SAM" id="SignalP"/>
    </source>
</evidence>
<dbReference type="SMART" id="SM00869">
    <property type="entry name" value="Autotransporter"/>
    <property type="match status" value="1"/>
</dbReference>
<dbReference type="PANTHER" id="PTHR45642">
    <property type="entry name" value="GDSL ESTERASE/LIPASE EXL3"/>
    <property type="match status" value="1"/>
</dbReference>
<comment type="similarity">
    <text evidence="1">Belongs to the 'GDSL' lipolytic enzyme family.</text>
</comment>
<dbReference type="PIRSF" id="PIRSF037375">
    <property type="entry name" value="Autotrns_EstA"/>
    <property type="match status" value="1"/>
</dbReference>
<dbReference type="EMBL" id="FZOG01000002">
    <property type="protein sequence ID" value="SNS35020.1"/>
    <property type="molecule type" value="Genomic_DNA"/>
</dbReference>
<dbReference type="InterPro" id="IPR036514">
    <property type="entry name" value="SGNH_hydro_sf"/>
</dbReference>
<dbReference type="Gene3D" id="2.40.128.130">
    <property type="entry name" value="Autotransporter beta-domain"/>
    <property type="match status" value="1"/>
</dbReference>
<keyword evidence="2 4" id="KW-0732">Signal</keyword>
<dbReference type="InterPro" id="IPR017186">
    <property type="entry name" value="Lipase_autotranspt_EstA"/>
</dbReference>
<evidence type="ECO:0000256" key="1">
    <source>
        <dbReference type="ARBA" id="ARBA00008668"/>
    </source>
</evidence>
<dbReference type="InterPro" id="IPR036709">
    <property type="entry name" value="Autotransporte_beta_dom_sf"/>
</dbReference>
<evidence type="ECO:0000259" key="5">
    <source>
        <dbReference type="PROSITE" id="PS51208"/>
    </source>
</evidence>
<dbReference type="InterPro" id="IPR001087">
    <property type="entry name" value="GDSL"/>
</dbReference>
<feature type="active site" evidence="3">
    <location>
        <position position="298"/>
    </location>
</feature>
<dbReference type="GO" id="GO:0019867">
    <property type="term" value="C:outer membrane"/>
    <property type="evidence" value="ECO:0007669"/>
    <property type="project" value="InterPro"/>
</dbReference>
<dbReference type="InterPro" id="IPR005546">
    <property type="entry name" value="Autotransporte_beta"/>
</dbReference>
<dbReference type="GO" id="GO:0016298">
    <property type="term" value="F:lipase activity"/>
    <property type="evidence" value="ECO:0007669"/>
    <property type="project" value="InterPro"/>
</dbReference>
<name>A0A239DR87_9PSED</name>
<proteinExistence type="inferred from homology"/>
<sequence length="633" mass="67955">MKRTLTPLALACMLASYSTFSSAGPFSSLIVFGDSLSDAGQFADADGPAGATRRFTNRVGPTYQNGSGEIYGSTSPMLLGEALGLGPQAPSTSQVYADQGLPDGNNWAVGGYRTDQIYDSITQAGGSVAGTRTRDGYLVDLANRGLSLDRDALFYVNGGGNDFLQGTIFSSGPQAAATQLADSVRALQGAGARYIMVSLLPDVGTTPAISGTALAPTITSIGRDFNTELVSQLSQIDAQIIPLNVPVLFSEVLENAAAFGFDTTQNLTGSCFADCGDVNATWGINSATPDPSKLIYNDSVHPTTAVQEIFADYAYSLLAAPWEASLLPEMAHGTLRAHQDQLRNQYVADWESWQPVGQWRAIVSGAGQHLDFDSQAASPSGDGDGYSLNVGGSYRVDDSWRFGVVMGLYEQNLEVGSADSDYDMRSYLGSAFAQYQHNRWWADASVTAGYLDYHDLKRKLELGRVTRSEKGDTDGTLWAFSGRVGYDIAQPGSEWHLSPFVSADYAKVEVDGYDERGASSTALNFGDQDRTSKRLGIGMQGRWAITQATQVFAEVAHETEYDDDSTDVRVSLNSLPGIDYKLDGYTPDDNLDRASLGFSQQLASDLALRGVYSLSKSDDNKQQGVALSLAWDW</sequence>
<dbReference type="InterPro" id="IPR006315">
    <property type="entry name" value="OM_autotransptr_brl_dom"/>
</dbReference>
<dbReference type="Pfam" id="PF03797">
    <property type="entry name" value="Autotransporter"/>
    <property type="match status" value="1"/>
</dbReference>
<feature type="active site" description="Nucleophile" evidence="3">
    <location>
        <position position="35"/>
    </location>
</feature>